<dbReference type="Proteomes" id="UP000319374">
    <property type="component" value="Chromosome"/>
</dbReference>
<keyword evidence="13 14" id="KW-0472">Membrane</keyword>
<evidence type="ECO:0000256" key="14">
    <source>
        <dbReference type="HAMAP-Rule" id="MF_01458"/>
    </source>
</evidence>
<dbReference type="HAMAP" id="MF_01458">
    <property type="entry name" value="FtsH"/>
    <property type="match status" value="1"/>
</dbReference>
<dbReference type="AlphaFoldDB" id="A0A4Y1X386"/>
<proteinExistence type="inferred from homology"/>
<dbReference type="InterPro" id="IPR037219">
    <property type="entry name" value="Peptidase_M41-like"/>
</dbReference>
<evidence type="ECO:0000256" key="10">
    <source>
        <dbReference type="ARBA" id="ARBA00022840"/>
    </source>
</evidence>
<evidence type="ECO:0000256" key="9">
    <source>
        <dbReference type="ARBA" id="ARBA00022833"/>
    </source>
</evidence>
<evidence type="ECO:0000256" key="8">
    <source>
        <dbReference type="ARBA" id="ARBA00022801"/>
    </source>
</evidence>
<evidence type="ECO:0000256" key="6">
    <source>
        <dbReference type="ARBA" id="ARBA00022723"/>
    </source>
</evidence>
<dbReference type="PANTHER" id="PTHR43655">
    <property type="entry name" value="ATP-DEPENDENT PROTEASE"/>
    <property type="match status" value="1"/>
</dbReference>
<dbReference type="FunFam" id="1.10.8.60:FF:000019">
    <property type="entry name" value="AFG3-like AAA ATPase 2"/>
    <property type="match status" value="1"/>
</dbReference>
<comment type="similarity">
    <text evidence="2 14">In the C-terminal section; belongs to the peptidase M41 family.</text>
</comment>
<evidence type="ECO:0000313" key="19">
    <source>
        <dbReference type="Proteomes" id="UP000319374"/>
    </source>
</evidence>
<dbReference type="InterPro" id="IPR000642">
    <property type="entry name" value="Peptidase_M41"/>
</dbReference>
<evidence type="ECO:0000256" key="2">
    <source>
        <dbReference type="ARBA" id="ARBA00010044"/>
    </source>
</evidence>
<evidence type="ECO:0000256" key="13">
    <source>
        <dbReference type="ARBA" id="ARBA00023136"/>
    </source>
</evidence>
<keyword evidence="4 14" id="KW-0645">Protease</keyword>
<dbReference type="GO" id="GO:0016887">
    <property type="term" value="F:ATP hydrolysis activity"/>
    <property type="evidence" value="ECO:0007669"/>
    <property type="project" value="UniProtKB-UniRule"/>
</dbReference>
<dbReference type="Gene3D" id="3.40.1690.20">
    <property type="match status" value="1"/>
</dbReference>
<dbReference type="RefSeq" id="WP_141429313.1">
    <property type="nucleotide sequence ID" value="NZ_AP019736.1"/>
</dbReference>
<dbReference type="GO" id="GO:0005524">
    <property type="term" value="F:ATP binding"/>
    <property type="evidence" value="ECO:0007669"/>
    <property type="project" value="UniProtKB-UniRule"/>
</dbReference>
<dbReference type="CDD" id="cd19501">
    <property type="entry name" value="RecA-like_FtsH"/>
    <property type="match status" value="1"/>
</dbReference>
<dbReference type="PROSITE" id="PS00674">
    <property type="entry name" value="AAA"/>
    <property type="match status" value="1"/>
</dbReference>
<dbReference type="OrthoDB" id="9809379at2"/>
<comment type="cofactor">
    <cofactor evidence="14">
        <name>Zn(2+)</name>
        <dbReference type="ChEBI" id="CHEBI:29105"/>
    </cofactor>
    <text evidence="14">Binds 1 zinc ion per subunit.</text>
</comment>
<keyword evidence="7 14" id="KW-0547">Nucleotide-binding</keyword>
<evidence type="ECO:0000259" key="17">
    <source>
        <dbReference type="SMART" id="SM00382"/>
    </source>
</evidence>
<comment type="subunit">
    <text evidence="14">Homohexamer.</text>
</comment>
<dbReference type="Gene3D" id="1.10.8.60">
    <property type="match status" value="1"/>
</dbReference>
<evidence type="ECO:0000256" key="3">
    <source>
        <dbReference type="ARBA" id="ARBA00010550"/>
    </source>
</evidence>
<evidence type="ECO:0000256" key="5">
    <source>
        <dbReference type="ARBA" id="ARBA00022692"/>
    </source>
</evidence>
<name>A0A4Y1X386_9BACT</name>
<dbReference type="FunFam" id="3.40.50.300:FF:000001">
    <property type="entry name" value="ATP-dependent zinc metalloprotease FtsH"/>
    <property type="match status" value="1"/>
</dbReference>
<feature type="compositionally biased region" description="Basic and acidic residues" evidence="16">
    <location>
        <begin position="637"/>
        <end position="650"/>
    </location>
</feature>
<feature type="binding site" evidence="14">
    <location>
        <begin position="235"/>
        <end position="242"/>
    </location>
    <ligand>
        <name>ATP</name>
        <dbReference type="ChEBI" id="CHEBI:30616"/>
    </ligand>
</feature>
<sequence length="706" mass="77189">MAQQRKNNNRMNMPRPSYFWLYGLAAVFIIGWAVMGGGNDAPQPSDWTSVERMVEQGEVERIQVVNRDQAQVFLRKEAIGKYRNDAENRQYARIPENGAQLFFTIGSVDSFREDLSAAEQRSGHTVPVVYKNEKNDWTSLLINLLPWVVIIGAWFFIMRSMSRGAGAGGGGGIMNVGKAKAQVFDKDNSRRVTFKDVAGLEEAKVEIMEIVDFLKKADKYKELGAKIPKGALLVGPPGTGKTLLAKAVAGEANVPFLSISGSDFVEMFVGVGASRVRDLFEQAKQKAPCIVFIDEIDAIGRARGKNAGFSGNDERENTLNQLLTEMDGFQTNTGVIVLAATNRADILDKALMRAGRFDRQIEVGLPDVKEREEIFEVHLRPLKLDPDLDRSFLARQTPGFSGADIANVCNEAALIAARHNKKFIAKEDFLAAIDRIVGGLERKNKIITDEEKRVIAYHEAGHATVSWILENASPLIKVTIIPRGKALGAAWYLPEERQITTREQLMDELAATLGGRVSEQLTFGEVSTGALNDLERVTKQAYAMVAYYGMSENVGTLSYYDSTGQSDMAFTKPYSELTAQQIDAEARRVIEQAYAMAEKVLREHADGVKELAELLLSREVVFTEDVERIFGKRKKDIERERREAEAKAAAERNAAGNVPQPAAEETSGAAVPGTGSAVSEPAGPAASGAASEKVSETAASGKSGGK</sequence>
<feature type="binding site" evidence="14">
    <location>
        <position position="458"/>
    </location>
    <ligand>
        <name>Zn(2+)</name>
        <dbReference type="ChEBI" id="CHEBI:29105"/>
        <note>catalytic</note>
    </ligand>
</feature>
<keyword evidence="9 14" id="KW-0862">Zinc</keyword>
<dbReference type="KEGG" id="ada:A5CPEGH6_18520"/>
<dbReference type="SUPFAM" id="SSF140990">
    <property type="entry name" value="FtsH protease domain-like"/>
    <property type="match status" value="1"/>
</dbReference>
<dbReference type="GO" id="GO:0006508">
    <property type="term" value="P:proteolysis"/>
    <property type="evidence" value="ECO:0007669"/>
    <property type="project" value="UniProtKB-KW"/>
</dbReference>
<dbReference type="SUPFAM" id="SSF52540">
    <property type="entry name" value="P-loop containing nucleoside triphosphate hydrolases"/>
    <property type="match status" value="1"/>
</dbReference>
<keyword evidence="10 14" id="KW-0067">ATP-binding</keyword>
<evidence type="ECO:0000256" key="16">
    <source>
        <dbReference type="SAM" id="MobiDB-lite"/>
    </source>
</evidence>
<keyword evidence="11 14" id="KW-1133">Transmembrane helix</keyword>
<dbReference type="SMART" id="SM00382">
    <property type="entry name" value="AAA"/>
    <property type="match status" value="1"/>
</dbReference>
<dbReference type="InterPro" id="IPR003959">
    <property type="entry name" value="ATPase_AAA_core"/>
</dbReference>
<feature type="transmembrane region" description="Helical" evidence="14">
    <location>
        <begin position="20"/>
        <end position="38"/>
    </location>
</feature>
<evidence type="ECO:0000256" key="15">
    <source>
        <dbReference type="RuleBase" id="RU003651"/>
    </source>
</evidence>
<dbReference type="GO" id="GO:0004176">
    <property type="term" value="F:ATP-dependent peptidase activity"/>
    <property type="evidence" value="ECO:0007669"/>
    <property type="project" value="InterPro"/>
</dbReference>
<evidence type="ECO:0000256" key="4">
    <source>
        <dbReference type="ARBA" id="ARBA00022670"/>
    </source>
</evidence>
<dbReference type="Pfam" id="PF17862">
    <property type="entry name" value="AAA_lid_3"/>
    <property type="match status" value="1"/>
</dbReference>
<dbReference type="GO" id="GO:0030163">
    <property type="term" value="P:protein catabolic process"/>
    <property type="evidence" value="ECO:0007669"/>
    <property type="project" value="UniProtKB-UniRule"/>
</dbReference>
<keyword evidence="19" id="KW-1185">Reference proteome</keyword>
<evidence type="ECO:0000256" key="1">
    <source>
        <dbReference type="ARBA" id="ARBA00004141"/>
    </source>
</evidence>
<dbReference type="FunFam" id="1.20.58.760:FF:000003">
    <property type="entry name" value="AFG3-like AAA ATPase 2"/>
    <property type="match status" value="1"/>
</dbReference>
<organism evidence="18 19">
    <name type="scientific">Alistipes dispar</name>
    <dbReference type="NCBI Taxonomy" id="2585119"/>
    <lineage>
        <taxon>Bacteria</taxon>
        <taxon>Pseudomonadati</taxon>
        <taxon>Bacteroidota</taxon>
        <taxon>Bacteroidia</taxon>
        <taxon>Bacteroidales</taxon>
        <taxon>Rikenellaceae</taxon>
        <taxon>Alistipes</taxon>
    </lineage>
</organism>
<evidence type="ECO:0000313" key="18">
    <source>
        <dbReference type="EMBL" id="BBL07214.1"/>
    </source>
</evidence>
<dbReference type="NCBIfam" id="TIGR01241">
    <property type="entry name" value="FtsH_fam"/>
    <property type="match status" value="1"/>
</dbReference>
<dbReference type="EMBL" id="AP019736">
    <property type="protein sequence ID" value="BBL07214.1"/>
    <property type="molecule type" value="Genomic_DNA"/>
</dbReference>
<protein>
    <recommendedName>
        <fullName evidence="14">ATP-dependent zinc metalloprotease FtsH</fullName>
        <ecNumber evidence="14">3.4.24.-</ecNumber>
    </recommendedName>
</protein>
<accession>A0A4Y1X386</accession>
<gene>
    <name evidence="14 18" type="primary">ftsH</name>
    <name evidence="18" type="ORF">A5CPEGH6_18520</name>
</gene>
<dbReference type="EC" id="3.4.24.-" evidence="14"/>
<comment type="subcellular location">
    <subcellularLocation>
        <location evidence="14">Cell membrane</location>
        <topology evidence="14">Multi-pass membrane protein</topology>
        <orientation evidence="14">Cytoplasmic side</orientation>
    </subcellularLocation>
    <subcellularLocation>
        <location evidence="1">Membrane</location>
        <topology evidence="1">Multi-pass membrane protein</topology>
    </subcellularLocation>
</comment>
<feature type="region of interest" description="Disordered" evidence="16">
    <location>
        <begin position="637"/>
        <end position="706"/>
    </location>
</feature>
<dbReference type="InterPro" id="IPR003960">
    <property type="entry name" value="ATPase_AAA_CS"/>
</dbReference>
<feature type="active site" evidence="14">
    <location>
        <position position="459"/>
    </location>
</feature>
<dbReference type="Gene3D" id="3.40.50.300">
    <property type="entry name" value="P-loop containing nucleotide triphosphate hydrolases"/>
    <property type="match status" value="1"/>
</dbReference>
<reference evidence="19" key="1">
    <citation type="submission" date="2019-06" db="EMBL/GenBank/DDBJ databases">
        <title>Alistipes onderdonkii subsp. vulgaris subsp. nov., Alistipes dispar sp. nov. and Alistipes communis sp. nov., isolated from human faeces, and creation of Alistipes onderdonkii subsp. onderdonkii subsp. nov.</title>
        <authorList>
            <person name="Sakamoto M."/>
            <person name="Ikeyama N."/>
            <person name="Ogata Y."/>
            <person name="Suda W."/>
            <person name="Iino T."/>
            <person name="Hattori M."/>
            <person name="Ohkuma M."/>
        </authorList>
    </citation>
    <scope>NUCLEOTIDE SEQUENCE [LARGE SCALE GENOMIC DNA]</scope>
    <source>
        <strain evidence="19">5CPEGH6</strain>
    </source>
</reference>
<dbReference type="InterPro" id="IPR050928">
    <property type="entry name" value="ATP-dep_Zn_Metalloprotease"/>
</dbReference>
<dbReference type="GO" id="GO:0008270">
    <property type="term" value="F:zinc ion binding"/>
    <property type="evidence" value="ECO:0007669"/>
    <property type="project" value="UniProtKB-UniRule"/>
</dbReference>
<dbReference type="Pfam" id="PF00004">
    <property type="entry name" value="AAA"/>
    <property type="match status" value="1"/>
</dbReference>
<evidence type="ECO:0000256" key="7">
    <source>
        <dbReference type="ARBA" id="ARBA00022741"/>
    </source>
</evidence>
<dbReference type="PANTHER" id="PTHR43655:SF2">
    <property type="entry name" value="AFG3 LIKE MATRIX AAA PEPTIDASE SUBUNIT 2, ISOFORM A"/>
    <property type="match status" value="1"/>
</dbReference>
<feature type="domain" description="AAA+ ATPase" evidence="17">
    <location>
        <begin position="227"/>
        <end position="367"/>
    </location>
</feature>
<comment type="function">
    <text evidence="14">Acts as a processive, ATP-dependent zinc metallopeptidase for both cytoplasmic and membrane proteins. Plays a role in the quality control of integral membrane proteins.</text>
</comment>
<feature type="binding site" evidence="14">
    <location>
        <position position="533"/>
    </location>
    <ligand>
        <name>Zn(2+)</name>
        <dbReference type="ChEBI" id="CHEBI:29105"/>
        <note>catalytic</note>
    </ligand>
</feature>
<feature type="compositionally biased region" description="Low complexity" evidence="16">
    <location>
        <begin position="675"/>
        <end position="692"/>
    </location>
</feature>
<keyword evidence="8 14" id="KW-0378">Hydrolase</keyword>
<dbReference type="GO" id="GO:0005886">
    <property type="term" value="C:plasma membrane"/>
    <property type="evidence" value="ECO:0007669"/>
    <property type="project" value="UniProtKB-SubCell"/>
</dbReference>
<evidence type="ECO:0000256" key="12">
    <source>
        <dbReference type="ARBA" id="ARBA00023049"/>
    </source>
</evidence>
<comment type="caution">
    <text evidence="14">Lacks conserved residue(s) required for the propagation of feature annotation.</text>
</comment>
<comment type="similarity">
    <text evidence="14">In the central section; belongs to the AAA ATPase family.</text>
</comment>
<feature type="binding site" evidence="14">
    <location>
        <position position="462"/>
    </location>
    <ligand>
        <name>Zn(2+)</name>
        <dbReference type="ChEBI" id="CHEBI:29105"/>
        <note>catalytic</note>
    </ligand>
</feature>
<dbReference type="Gene3D" id="1.20.58.760">
    <property type="entry name" value="Peptidase M41"/>
    <property type="match status" value="1"/>
</dbReference>
<keyword evidence="14" id="KW-1003">Cell membrane</keyword>
<keyword evidence="5 14" id="KW-0812">Transmembrane</keyword>
<dbReference type="GeneID" id="98673836"/>
<dbReference type="GO" id="GO:0004222">
    <property type="term" value="F:metalloendopeptidase activity"/>
    <property type="evidence" value="ECO:0007669"/>
    <property type="project" value="InterPro"/>
</dbReference>
<dbReference type="InterPro" id="IPR003593">
    <property type="entry name" value="AAA+_ATPase"/>
</dbReference>
<dbReference type="Pfam" id="PF01434">
    <property type="entry name" value="Peptidase_M41"/>
    <property type="match status" value="1"/>
</dbReference>
<dbReference type="InterPro" id="IPR005936">
    <property type="entry name" value="FtsH"/>
</dbReference>
<dbReference type="InterPro" id="IPR041569">
    <property type="entry name" value="AAA_lid_3"/>
</dbReference>
<keyword evidence="6 14" id="KW-0479">Metal-binding</keyword>
<keyword evidence="12 14" id="KW-0482">Metalloprotease</keyword>
<comment type="similarity">
    <text evidence="15">Belongs to the AAA ATPase family.</text>
</comment>
<comment type="similarity">
    <text evidence="3">In the N-terminal section; belongs to the AAA ATPase family.</text>
</comment>
<evidence type="ECO:0000256" key="11">
    <source>
        <dbReference type="ARBA" id="ARBA00022989"/>
    </source>
</evidence>
<dbReference type="InterPro" id="IPR027417">
    <property type="entry name" value="P-loop_NTPase"/>
</dbReference>